<evidence type="ECO:0000313" key="3">
    <source>
        <dbReference type="EMBL" id="CAF1181563.1"/>
    </source>
</evidence>
<dbReference type="EMBL" id="CAJNOL010000948">
    <property type="protein sequence ID" value="CAF1246910.1"/>
    <property type="molecule type" value="Genomic_DNA"/>
</dbReference>
<dbReference type="Proteomes" id="UP000663854">
    <property type="component" value="Unassembled WGS sequence"/>
</dbReference>
<protein>
    <recommendedName>
        <fullName evidence="8">Transposase</fullName>
    </recommendedName>
</protein>
<evidence type="ECO:0000313" key="7">
    <source>
        <dbReference type="Proteomes" id="UP000663870"/>
    </source>
</evidence>
<dbReference type="Proteomes" id="UP000663882">
    <property type="component" value="Unassembled WGS sequence"/>
</dbReference>
<keyword evidence="7" id="KW-1185">Reference proteome</keyword>
<gene>
    <name evidence="6" type="ORF">FNK824_LOCUS37499</name>
    <name evidence="4" type="ORF">JXQ802_LOCUS26763</name>
    <name evidence="5" type="ORF">OTI717_LOCUS38146</name>
    <name evidence="1" type="ORF">PYM288_LOCUS17985</name>
    <name evidence="2" type="ORF">RFH988_LOCUS18963</name>
    <name evidence="3" type="ORF">SEV965_LOCUS20084</name>
</gene>
<dbReference type="Proteomes" id="UP000663874">
    <property type="component" value="Unassembled WGS sequence"/>
</dbReference>
<dbReference type="Proteomes" id="UP000663870">
    <property type="component" value="Unassembled WGS sequence"/>
</dbReference>
<evidence type="ECO:0000313" key="4">
    <source>
        <dbReference type="EMBL" id="CAF1246910.1"/>
    </source>
</evidence>
<accession>A0A814ZW91</accession>
<evidence type="ECO:0008006" key="8">
    <source>
        <dbReference type="Google" id="ProtNLM"/>
    </source>
</evidence>
<dbReference type="AlphaFoldDB" id="A0A814ZW91"/>
<organism evidence="4 7">
    <name type="scientific">Rotaria sordida</name>
    <dbReference type="NCBI Taxonomy" id="392033"/>
    <lineage>
        <taxon>Eukaryota</taxon>
        <taxon>Metazoa</taxon>
        <taxon>Spiralia</taxon>
        <taxon>Gnathifera</taxon>
        <taxon>Rotifera</taxon>
        <taxon>Eurotatoria</taxon>
        <taxon>Bdelloidea</taxon>
        <taxon>Philodinida</taxon>
        <taxon>Philodinidae</taxon>
        <taxon>Rotaria</taxon>
    </lineage>
</organism>
<evidence type="ECO:0000313" key="2">
    <source>
        <dbReference type="EMBL" id="CAF1094112.1"/>
    </source>
</evidence>
<dbReference type="EMBL" id="CAJNOU010001284">
    <property type="protein sequence ID" value="CAF1181563.1"/>
    <property type="molecule type" value="Genomic_DNA"/>
</dbReference>
<evidence type="ECO:0000313" key="1">
    <source>
        <dbReference type="EMBL" id="CAF1067663.1"/>
    </source>
</evidence>
<name>A0A814ZW91_9BILA</name>
<dbReference type="Proteomes" id="UP000663889">
    <property type="component" value="Unassembled WGS sequence"/>
</dbReference>
<dbReference type="EMBL" id="CAJNOO010001090">
    <property type="protein sequence ID" value="CAF1094112.1"/>
    <property type="molecule type" value="Genomic_DNA"/>
</dbReference>
<dbReference type="EMBL" id="CAJOAX010019853">
    <property type="protein sequence ID" value="CAF4191010.1"/>
    <property type="molecule type" value="Genomic_DNA"/>
</dbReference>
<evidence type="ECO:0000313" key="6">
    <source>
        <dbReference type="EMBL" id="CAF4226465.1"/>
    </source>
</evidence>
<dbReference type="EMBL" id="CAJOBE010019156">
    <property type="protein sequence ID" value="CAF4226465.1"/>
    <property type="molecule type" value="Genomic_DNA"/>
</dbReference>
<comment type="caution">
    <text evidence="4">The sequence shown here is derived from an EMBL/GenBank/DDBJ whole genome shotgun (WGS) entry which is preliminary data.</text>
</comment>
<reference evidence="4" key="1">
    <citation type="submission" date="2021-02" db="EMBL/GenBank/DDBJ databases">
        <authorList>
            <person name="Nowell W R."/>
        </authorList>
    </citation>
    <scope>NUCLEOTIDE SEQUENCE</scope>
</reference>
<evidence type="ECO:0000313" key="5">
    <source>
        <dbReference type="EMBL" id="CAF4191010.1"/>
    </source>
</evidence>
<dbReference type="Proteomes" id="UP000663823">
    <property type="component" value="Unassembled WGS sequence"/>
</dbReference>
<sequence length="215" mass="25607">MAGAYDTEQQRMIDRIKYIAFREARDAGATFIDRQWIAEKIHRTTRFVTAWWEKSYDQCFADYSNTGPKLKLSQGSQDISRKANGQQGKSCSIVAKEIAESQKEYVTPRTINNYRHREALKPFHVVSRPLKSETHISDRLWLCDWLKDWTEEDFLHLAPSDEFYVWVARKPNYQNDRIRAKSIEDIEEDERYREMVQHQACIGVFIMFTGRFRYF</sequence>
<dbReference type="OrthoDB" id="10001003at2759"/>
<proteinExistence type="predicted"/>
<dbReference type="EMBL" id="CAJNOH010000530">
    <property type="protein sequence ID" value="CAF1067663.1"/>
    <property type="molecule type" value="Genomic_DNA"/>
</dbReference>